<organism evidence="1 2">
    <name type="scientific">Coniosporium uncinatum</name>
    <dbReference type="NCBI Taxonomy" id="93489"/>
    <lineage>
        <taxon>Eukaryota</taxon>
        <taxon>Fungi</taxon>
        <taxon>Dikarya</taxon>
        <taxon>Ascomycota</taxon>
        <taxon>Pezizomycotina</taxon>
        <taxon>Dothideomycetes</taxon>
        <taxon>Dothideomycetes incertae sedis</taxon>
        <taxon>Coniosporium</taxon>
    </lineage>
</organism>
<sequence length="546" mass="60021">MAEREILDQGIEKLDNFREVTEDTFFVKMFAVPGWNLSAPLKAQEFAPKQPVTGANSQAVNGEGTNAKKRKRGFKDAKSREPKVTAANVAEMWEQVIEGKPAPKEKRGKKDKKQKKGKDTSDIQEKQSGENGQIESHLKGAEADATTSLEDHGVDELKPKKKQKKMKESKATADAPISANTALPAPPPALPANAKLTPLQASMRQKLASARFRHLNQTLYTTPSTESFSLFASNPDMFDEYHAGFRQQVAVWPENPVDSYIRDIRLRGQVGQEKSSRWKKFGKGTGEGATGANATTASDAPPLPRDLKGTCRIADLGCGDASLAASLQSDLQKLKLQVHSFDLQSPSPLVTKADIANLPFRDGSFDVAVFCLALMGTNWTDFVDEAYRVLRWKGELWVSEIKSRFSRAKKGGVVDHSVGKQRKKGPVGKKQAAETEAKEDDEVAAVEVDGVDDGKNKETDVNAFVAVLGRRGFTLQGEPDLSNRMFVKMRFIKAADAVKGKNVKSTTDGGDSTMWKKKPKGKWLEDADVDVEDENKVLKPCVYKLR</sequence>
<protein>
    <submittedName>
        <fullName evidence="1">Uncharacterized protein</fullName>
    </submittedName>
</protein>
<proteinExistence type="predicted"/>
<comment type="caution">
    <text evidence="1">The sequence shown here is derived from an EMBL/GenBank/DDBJ whole genome shotgun (WGS) entry which is preliminary data.</text>
</comment>
<gene>
    <name evidence="1" type="ORF">LTS18_000101</name>
</gene>
<accession>A0ACC3DZC5</accession>
<reference evidence="1" key="1">
    <citation type="submission" date="2024-09" db="EMBL/GenBank/DDBJ databases">
        <title>Black Yeasts Isolated from many extreme environments.</title>
        <authorList>
            <person name="Coleine C."/>
            <person name="Stajich J.E."/>
            <person name="Selbmann L."/>
        </authorList>
    </citation>
    <scope>NUCLEOTIDE SEQUENCE</scope>
    <source>
        <strain evidence="1">CCFEE 5737</strain>
    </source>
</reference>
<dbReference type="Proteomes" id="UP001186974">
    <property type="component" value="Unassembled WGS sequence"/>
</dbReference>
<keyword evidence="2" id="KW-1185">Reference proteome</keyword>
<evidence type="ECO:0000313" key="1">
    <source>
        <dbReference type="EMBL" id="KAK3082171.1"/>
    </source>
</evidence>
<dbReference type="EMBL" id="JAWDJW010000005">
    <property type="protein sequence ID" value="KAK3082171.1"/>
    <property type="molecule type" value="Genomic_DNA"/>
</dbReference>
<name>A0ACC3DZC5_9PEZI</name>
<evidence type="ECO:0000313" key="2">
    <source>
        <dbReference type="Proteomes" id="UP001186974"/>
    </source>
</evidence>